<evidence type="ECO:0000313" key="6">
    <source>
        <dbReference type="Proteomes" id="UP000199334"/>
    </source>
</evidence>
<evidence type="ECO:0000256" key="3">
    <source>
        <dbReference type="ARBA" id="ARBA00022840"/>
    </source>
</evidence>
<dbReference type="InterPro" id="IPR029000">
    <property type="entry name" value="Cyclophilin-like_dom_sf"/>
</dbReference>
<dbReference type="Gene3D" id="2.40.100.10">
    <property type="entry name" value="Cyclophilin-like"/>
    <property type="match status" value="1"/>
</dbReference>
<dbReference type="STRING" id="237069.SAMN05216498_3188"/>
<evidence type="ECO:0000256" key="2">
    <source>
        <dbReference type="ARBA" id="ARBA00022801"/>
    </source>
</evidence>
<gene>
    <name evidence="5" type="ORF">SAMN05216498_3188</name>
</gene>
<keyword evidence="3" id="KW-0067">ATP-binding</keyword>
<accession>A0A1H0EKI7</accession>
<feature type="domain" description="Carboxyltransferase" evidence="4">
    <location>
        <begin position="23"/>
        <end position="286"/>
    </location>
</feature>
<dbReference type="RefSeq" id="WP_093857561.1">
    <property type="nucleotide sequence ID" value="NZ_BJVZ01000009.1"/>
</dbReference>
<dbReference type="OrthoDB" id="9782422at2"/>
<evidence type="ECO:0000256" key="1">
    <source>
        <dbReference type="ARBA" id="ARBA00022741"/>
    </source>
</evidence>
<keyword evidence="2" id="KW-0378">Hydrolase</keyword>
<dbReference type="GO" id="GO:0005524">
    <property type="term" value="F:ATP binding"/>
    <property type="evidence" value="ECO:0007669"/>
    <property type="project" value="UniProtKB-KW"/>
</dbReference>
<dbReference type="SMART" id="SM00797">
    <property type="entry name" value="AHS2"/>
    <property type="match status" value="1"/>
</dbReference>
<dbReference type="Proteomes" id="UP000199334">
    <property type="component" value="Unassembled WGS sequence"/>
</dbReference>
<proteinExistence type="predicted"/>
<name>A0A1H0EKI7_9BACI</name>
<dbReference type="InterPro" id="IPR003778">
    <property type="entry name" value="CT_A_B"/>
</dbReference>
<dbReference type="InterPro" id="IPR052708">
    <property type="entry name" value="PxpC"/>
</dbReference>
<dbReference type="GO" id="GO:0016787">
    <property type="term" value="F:hydrolase activity"/>
    <property type="evidence" value="ECO:0007669"/>
    <property type="project" value="UniProtKB-KW"/>
</dbReference>
<organism evidence="5 6">
    <name type="scientific">Tenuibacillus multivorans</name>
    <dbReference type="NCBI Taxonomy" id="237069"/>
    <lineage>
        <taxon>Bacteria</taxon>
        <taxon>Bacillati</taxon>
        <taxon>Bacillota</taxon>
        <taxon>Bacilli</taxon>
        <taxon>Bacillales</taxon>
        <taxon>Bacillaceae</taxon>
        <taxon>Tenuibacillus</taxon>
    </lineage>
</organism>
<dbReference type="PANTHER" id="PTHR43309:SF5">
    <property type="entry name" value="5-OXOPROLINASE SUBUNIT C"/>
    <property type="match status" value="1"/>
</dbReference>
<dbReference type="SUPFAM" id="SSF50891">
    <property type="entry name" value="Cyclophilin-like"/>
    <property type="match status" value="1"/>
</dbReference>
<sequence>MLSVIKPGIYASIQDGGRKTYRGYGVPVSGPMDDYAFHYSNKLLGNKPNTAAIEIIYGGIECYVEEDVDIAITGANFHPLVNGKPVPMWQCIRLYEGEQLTFQGSKQGSIAYLAMSGGIDSPVYLGSQSVYSRAGLGEILKTGDTISSFKRQVCNTYHINPRNIPTYTSHVKVRVIPSHHEALFSSRAIQQFYSNPFQLMKMDRMGAILKGDKALTMNKEQDIISEAVTFGTIQVPPHGQPMILLADAQTTGGYPTIGTILSDDLWRVTQIQPQGHIRFKRYEINT</sequence>
<dbReference type="Pfam" id="PF02626">
    <property type="entry name" value="CT_A_B"/>
    <property type="match status" value="1"/>
</dbReference>
<evidence type="ECO:0000259" key="4">
    <source>
        <dbReference type="SMART" id="SM00797"/>
    </source>
</evidence>
<keyword evidence="1" id="KW-0547">Nucleotide-binding</keyword>
<reference evidence="5 6" key="1">
    <citation type="submission" date="2016-10" db="EMBL/GenBank/DDBJ databases">
        <authorList>
            <person name="de Groot N.N."/>
        </authorList>
    </citation>
    <scope>NUCLEOTIDE SEQUENCE [LARGE SCALE GENOMIC DNA]</scope>
    <source>
        <strain evidence="5 6">CGMCC 1.3442</strain>
    </source>
</reference>
<dbReference type="AlphaFoldDB" id="A0A1H0EKI7"/>
<protein>
    <submittedName>
        <fullName evidence="5">Biotin-dependent carboxylase uncharacterized domain-containing protein</fullName>
    </submittedName>
</protein>
<dbReference type="EMBL" id="FNIG01000009">
    <property type="protein sequence ID" value="SDN82816.1"/>
    <property type="molecule type" value="Genomic_DNA"/>
</dbReference>
<dbReference type="PANTHER" id="PTHR43309">
    <property type="entry name" value="5-OXOPROLINASE SUBUNIT C"/>
    <property type="match status" value="1"/>
</dbReference>
<keyword evidence="6" id="KW-1185">Reference proteome</keyword>
<evidence type="ECO:0000313" key="5">
    <source>
        <dbReference type="EMBL" id="SDN82816.1"/>
    </source>
</evidence>
<dbReference type="NCBIfam" id="TIGR00724">
    <property type="entry name" value="urea_amlyse_rel"/>
    <property type="match status" value="1"/>
</dbReference>